<dbReference type="Pfam" id="PF05368">
    <property type="entry name" value="NmrA"/>
    <property type="match status" value="2"/>
</dbReference>
<feature type="domain" description="NmrA-like" evidence="4">
    <location>
        <begin position="3"/>
        <end position="78"/>
    </location>
</feature>
<dbReference type="InterPro" id="IPR036291">
    <property type="entry name" value="NAD(P)-bd_dom_sf"/>
</dbReference>
<reference evidence="6" key="3">
    <citation type="journal article" date="2014" name="Nature">
        <title>Elephant shark genome provides unique insights into gnathostome evolution.</title>
        <authorList>
            <consortium name="International Elephant Shark Genome Sequencing Consortium"/>
            <person name="Venkatesh B."/>
            <person name="Lee A.P."/>
            <person name="Ravi V."/>
            <person name="Maurya A.K."/>
            <person name="Lian M.M."/>
            <person name="Swann J.B."/>
            <person name="Ohta Y."/>
            <person name="Flajnik M.F."/>
            <person name="Sutoh Y."/>
            <person name="Kasahara M."/>
            <person name="Hoon S."/>
            <person name="Gangu V."/>
            <person name="Roy S.W."/>
            <person name="Irimia M."/>
            <person name="Korzh V."/>
            <person name="Kondrychyn I."/>
            <person name="Lim Z.W."/>
            <person name="Tay B.H."/>
            <person name="Tohari S."/>
            <person name="Kong K.W."/>
            <person name="Ho S."/>
            <person name="Lorente-Galdos B."/>
            <person name="Quilez J."/>
            <person name="Marques-Bonet T."/>
            <person name="Raney B.J."/>
            <person name="Ingham P.W."/>
            <person name="Tay A."/>
            <person name="Hillier L.W."/>
            <person name="Minx P."/>
            <person name="Boehm T."/>
            <person name="Wilson R.K."/>
            <person name="Brenner S."/>
            <person name="Warren W.C."/>
        </authorList>
    </citation>
    <scope>NUCLEOTIDE SEQUENCE [LARGE SCALE GENOMIC DNA]</scope>
</reference>
<reference evidence="6" key="2">
    <citation type="journal article" date="2007" name="PLoS Biol.">
        <title>Survey sequencing and comparative analysis of the elephant shark (Callorhinchus milii) genome.</title>
        <authorList>
            <person name="Venkatesh B."/>
            <person name="Kirkness E.F."/>
            <person name="Loh Y.H."/>
            <person name="Halpern A.L."/>
            <person name="Lee A.P."/>
            <person name="Johnson J."/>
            <person name="Dandona N."/>
            <person name="Viswanathan L.D."/>
            <person name="Tay A."/>
            <person name="Venter J.C."/>
            <person name="Strausberg R.L."/>
            <person name="Brenner S."/>
        </authorList>
    </citation>
    <scope>NUCLEOTIDE SEQUENCE [LARGE SCALE GENOMIC DNA]</scope>
</reference>
<dbReference type="STRING" id="7868.ENSCMIP00000042144"/>
<keyword evidence="6" id="KW-1185">Reference proteome</keyword>
<dbReference type="AlphaFoldDB" id="A0A4W3JFC7"/>
<dbReference type="SUPFAM" id="SSF51735">
    <property type="entry name" value="NAD(P)-binding Rossmann-fold domains"/>
    <property type="match status" value="1"/>
</dbReference>
<dbReference type="GeneTree" id="ENSGT00940000173158"/>
<dbReference type="InterPro" id="IPR051164">
    <property type="entry name" value="NmrA-like_oxidored"/>
</dbReference>
<dbReference type="Proteomes" id="UP000314986">
    <property type="component" value="Unassembled WGS sequence"/>
</dbReference>
<evidence type="ECO:0000313" key="6">
    <source>
        <dbReference type="Proteomes" id="UP000314986"/>
    </source>
</evidence>
<organism evidence="5 6">
    <name type="scientific">Callorhinchus milii</name>
    <name type="common">Ghost shark</name>
    <dbReference type="NCBI Taxonomy" id="7868"/>
    <lineage>
        <taxon>Eukaryota</taxon>
        <taxon>Metazoa</taxon>
        <taxon>Chordata</taxon>
        <taxon>Craniata</taxon>
        <taxon>Vertebrata</taxon>
        <taxon>Chondrichthyes</taxon>
        <taxon>Holocephali</taxon>
        <taxon>Chimaeriformes</taxon>
        <taxon>Callorhinchidae</taxon>
        <taxon>Callorhinchus</taxon>
    </lineage>
</organism>
<evidence type="ECO:0000256" key="1">
    <source>
        <dbReference type="ARBA" id="ARBA00006328"/>
    </source>
</evidence>
<reference evidence="6" key="1">
    <citation type="journal article" date="2006" name="Science">
        <title>Ancient noncoding elements conserved in the human genome.</title>
        <authorList>
            <person name="Venkatesh B."/>
            <person name="Kirkness E.F."/>
            <person name="Loh Y.H."/>
            <person name="Halpern A.L."/>
            <person name="Lee A.P."/>
            <person name="Johnson J."/>
            <person name="Dandona N."/>
            <person name="Viswanathan L.D."/>
            <person name="Tay A."/>
            <person name="Venter J.C."/>
            <person name="Strausberg R.L."/>
            <person name="Brenner S."/>
        </authorList>
    </citation>
    <scope>NUCLEOTIDE SEQUENCE [LARGE SCALE GENOMIC DNA]</scope>
</reference>
<dbReference type="Gene3D" id="3.40.50.720">
    <property type="entry name" value="NAD(P)-binding Rossmann-like Domain"/>
    <property type="match status" value="1"/>
</dbReference>
<dbReference type="InParanoid" id="A0A4W3JFC7"/>
<keyword evidence="2" id="KW-0521">NADP</keyword>
<comment type="similarity">
    <text evidence="1">Belongs to the NmrA-type oxidoreductase family.</text>
</comment>
<dbReference type="Ensembl" id="ENSCMIT00000042744.1">
    <property type="protein sequence ID" value="ENSCMIP00000042144.1"/>
    <property type="gene ID" value="ENSCMIG00000017512.1"/>
</dbReference>
<evidence type="ECO:0000313" key="5">
    <source>
        <dbReference type="Ensembl" id="ENSCMIP00000042144.1"/>
    </source>
</evidence>
<dbReference type="Gene3D" id="3.90.25.10">
    <property type="entry name" value="UDP-galactose 4-epimerase, domain 1"/>
    <property type="match status" value="1"/>
</dbReference>
<dbReference type="OMA" id="AHIEEYM"/>
<evidence type="ECO:0000256" key="2">
    <source>
        <dbReference type="ARBA" id="ARBA00022857"/>
    </source>
</evidence>
<evidence type="ECO:0000259" key="4">
    <source>
        <dbReference type="Pfam" id="PF05368"/>
    </source>
</evidence>
<protein>
    <recommendedName>
        <fullName evidence="3">NmrA-like family domain-containing protein 1</fullName>
    </recommendedName>
</protein>
<dbReference type="InterPro" id="IPR008030">
    <property type="entry name" value="NmrA-like"/>
</dbReference>
<dbReference type="FunCoup" id="A0A4W3JFC7">
    <property type="interactions" value="25"/>
</dbReference>
<reference evidence="5" key="5">
    <citation type="submission" date="2025-09" db="UniProtKB">
        <authorList>
            <consortium name="Ensembl"/>
        </authorList>
    </citation>
    <scope>IDENTIFICATION</scope>
</reference>
<evidence type="ECO:0000256" key="3">
    <source>
        <dbReference type="ARBA" id="ARBA00040296"/>
    </source>
</evidence>
<proteinExistence type="inferred from homology"/>
<dbReference type="PANTHER" id="PTHR42748:SF7">
    <property type="entry name" value="NMRA LIKE REDOX SENSOR 1-RELATED"/>
    <property type="match status" value="1"/>
</dbReference>
<name>A0A4W3JFC7_CALMI</name>
<dbReference type="PANTHER" id="PTHR42748">
    <property type="entry name" value="NITROGEN METABOLITE REPRESSION PROTEIN NMRA FAMILY MEMBER"/>
    <property type="match status" value="1"/>
</dbReference>
<reference evidence="5" key="4">
    <citation type="submission" date="2025-08" db="UniProtKB">
        <authorList>
            <consortium name="Ensembl"/>
        </authorList>
    </citation>
    <scope>IDENTIFICATION</scope>
</reference>
<sequence>MAEMVTVFGADGSEGNEVASALLQDGNFKLRAAVSELASPAAQHLQASGAQTVVVDYNQTSTIDSALRDAHKCFVVTDMDFNSTDPLSCVFICLLESLYSLPARHMDAKACINDYMNEIALPKTEIIVPFYFENFLTTFKPTPSGKDTYKIAIPMGETAMDGISVKQIGPIVTALFKAPERWTGKSCFLSADRLEIKEYGQILSEYLDPKRIKDSRTRCVQSPDLRLQPLKLITERI</sequence>
<dbReference type="GO" id="GO:0005634">
    <property type="term" value="C:nucleus"/>
    <property type="evidence" value="ECO:0007669"/>
    <property type="project" value="TreeGrafter"/>
</dbReference>
<accession>A0A4W3JFC7</accession>
<feature type="domain" description="NmrA-like" evidence="4">
    <location>
        <begin position="104"/>
        <end position="202"/>
    </location>
</feature>